<evidence type="ECO:0000256" key="2">
    <source>
        <dbReference type="ARBA" id="ARBA00023315"/>
    </source>
</evidence>
<dbReference type="CDD" id="cd07987">
    <property type="entry name" value="LPLAT_MGAT-like"/>
    <property type="match status" value="1"/>
</dbReference>
<dbReference type="STRING" id="1173022.Cri9333_3845"/>
<organism evidence="3 4">
    <name type="scientific">Crinalium epipsammum PCC 9333</name>
    <dbReference type="NCBI Taxonomy" id="1173022"/>
    <lineage>
        <taxon>Bacteria</taxon>
        <taxon>Bacillati</taxon>
        <taxon>Cyanobacteriota</taxon>
        <taxon>Cyanophyceae</taxon>
        <taxon>Gomontiellales</taxon>
        <taxon>Gomontiellaceae</taxon>
        <taxon>Crinalium</taxon>
    </lineage>
</organism>
<name>K9W5C5_9CYAN</name>
<evidence type="ECO:0000313" key="3">
    <source>
        <dbReference type="EMBL" id="AFZ14655.1"/>
    </source>
</evidence>
<dbReference type="PANTHER" id="PTHR22753:SF14">
    <property type="entry name" value="MONOACYLGLYCEROL_DIACYLGLYCEROL O-ACYLTRANSFERASE"/>
    <property type="match status" value="1"/>
</dbReference>
<dbReference type="RefSeq" id="WP_015204755.1">
    <property type="nucleotide sequence ID" value="NC_019753.1"/>
</dbReference>
<dbReference type="OrthoDB" id="7056876at2"/>
<accession>K9W5C5</accession>
<dbReference type="PIRSF" id="PIRSF016753">
    <property type="entry name" value="P_lipid/glycerol_ac_tran_prd"/>
    <property type="match status" value="1"/>
</dbReference>
<dbReference type="AlphaFoldDB" id="K9W5C5"/>
<dbReference type="GO" id="GO:0016020">
    <property type="term" value="C:membrane"/>
    <property type="evidence" value="ECO:0007669"/>
    <property type="project" value="TreeGrafter"/>
</dbReference>
<keyword evidence="1 3" id="KW-0808">Transferase</keyword>
<dbReference type="SUPFAM" id="SSF69593">
    <property type="entry name" value="Glycerol-3-phosphate (1)-acyltransferase"/>
    <property type="match status" value="1"/>
</dbReference>
<dbReference type="EMBL" id="CP003620">
    <property type="protein sequence ID" value="AFZ14655.1"/>
    <property type="molecule type" value="Genomic_DNA"/>
</dbReference>
<evidence type="ECO:0000256" key="1">
    <source>
        <dbReference type="ARBA" id="ARBA00022679"/>
    </source>
</evidence>
<protein>
    <submittedName>
        <fullName evidence="3">Phospholipid/glycerol acyltransferase</fullName>
    </submittedName>
</protein>
<dbReference type="KEGG" id="cep:Cri9333_3845"/>
<keyword evidence="4" id="KW-1185">Reference proteome</keyword>
<dbReference type="HOGENOM" id="CLU_015395_1_0_3"/>
<dbReference type="Proteomes" id="UP000010472">
    <property type="component" value="Chromosome"/>
</dbReference>
<proteinExistence type="predicted"/>
<reference evidence="3 4" key="1">
    <citation type="submission" date="2012-06" db="EMBL/GenBank/DDBJ databases">
        <title>Finished chromosome of genome of Crinalium epipsammum PCC 9333.</title>
        <authorList>
            <consortium name="US DOE Joint Genome Institute"/>
            <person name="Gugger M."/>
            <person name="Coursin T."/>
            <person name="Rippka R."/>
            <person name="Tandeau De Marsac N."/>
            <person name="Huntemann M."/>
            <person name="Wei C.-L."/>
            <person name="Han J."/>
            <person name="Detter J.C."/>
            <person name="Han C."/>
            <person name="Tapia R."/>
            <person name="Davenport K."/>
            <person name="Daligault H."/>
            <person name="Erkkila T."/>
            <person name="Gu W."/>
            <person name="Munk A.C.C."/>
            <person name="Teshima H."/>
            <person name="Xu Y."/>
            <person name="Chain P."/>
            <person name="Chen A."/>
            <person name="Krypides N."/>
            <person name="Mavromatis K."/>
            <person name="Markowitz V."/>
            <person name="Szeto E."/>
            <person name="Ivanova N."/>
            <person name="Mikhailova N."/>
            <person name="Ovchinnikova G."/>
            <person name="Pagani I."/>
            <person name="Pati A."/>
            <person name="Goodwin L."/>
            <person name="Peters L."/>
            <person name="Pitluck S."/>
            <person name="Woyke T."/>
            <person name="Kerfeld C."/>
        </authorList>
    </citation>
    <scope>NUCLEOTIDE SEQUENCE [LARGE SCALE GENOMIC DNA]</scope>
    <source>
        <strain evidence="3 4">PCC 9333</strain>
    </source>
</reference>
<dbReference type="InterPro" id="IPR007130">
    <property type="entry name" value="DAGAT"/>
</dbReference>
<dbReference type="PATRIC" id="fig|1173022.3.peg.4143"/>
<gene>
    <name evidence="3" type="ORF">Cri9333_3845</name>
</gene>
<dbReference type="eggNOG" id="COG0204">
    <property type="taxonomic scope" value="Bacteria"/>
</dbReference>
<sequence>MFDIFDIFKGNQTENSKASHQRYDGWSLEARDPQAIKSFLPVWEWLYNYYFRVTTDGWENIPAQGKMLLVGSHNGGLAAPDMFMCMYDWYRRFGTERLTYGLMHPTVWKLSPPIITQWAAQCGGVMAHPKMAIAGLQKDAAVLVYPGGAQDVFRPHHLRHQINFAGRKGFIKLALKESAPIIPIISEGAHDTLIVLADFYEQLKQLHQQGMPWLFGIDPVVFPIYLGLPWGLGIGPIPDFPLPAKIHTRICKPIIFEHSGREAASDRAYVDACYQQVEEQMQLELDRLVQDVKNNHR</sequence>
<dbReference type="InterPro" id="IPR016676">
    <property type="entry name" value="P_lipid/glycerol_AcTrfase_prd"/>
</dbReference>
<dbReference type="Pfam" id="PF03982">
    <property type="entry name" value="DAGAT"/>
    <property type="match status" value="1"/>
</dbReference>
<dbReference type="GO" id="GO:0008374">
    <property type="term" value="F:O-acyltransferase activity"/>
    <property type="evidence" value="ECO:0007669"/>
    <property type="project" value="InterPro"/>
</dbReference>
<keyword evidence="2 3" id="KW-0012">Acyltransferase</keyword>
<evidence type="ECO:0000313" key="4">
    <source>
        <dbReference type="Proteomes" id="UP000010472"/>
    </source>
</evidence>
<dbReference type="PANTHER" id="PTHR22753">
    <property type="entry name" value="TRANSMEMBRANE PROTEIN 68"/>
    <property type="match status" value="1"/>
</dbReference>